<evidence type="ECO:0000259" key="1">
    <source>
        <dbReference type="Pfam" id="PF13439"/>
    </source>
</evidence>
<reference evidence="2" key="2">
    <citation type="submission" date="2020-09" db="EMBL/GenBank/DDBJ databases">
        <authorList>
            <person name="Sun Q."/>
            <person name="Ohkuma M."/>
        </authorList>
    </citation>
    <scope>NUCLEOTIDE SEQUENCE</scope>
    <source>
        <strain evidence="2">JCM 31311</strain>
    </source>
</reference>
<organism evidence="2 3">
    <name type="scientific">Deinococcus ruber</name>
    <dbReference type="NCBI Taxonomy" id="1848197"/>
    <lineage>
        <taxon>Bacteria</taxon>
        <taxon>Thermotogati</taxon>
        <taxon>Deinococcota</taxon>
        <taxon>Deinococci</taxon>
        <taxon>Deinococcales</taxon>
        <taxon>Deinococcaceae</taxon>
        <taxon>Deinococcus</taxon>
    </lineage>
</organism>
<sequence>MKLCVISRFPSKEVAKDGMMQRVIEMDKLLGDLGSVEYFNISFKRNLRSSKSNSVPNQDSKRFIEQYYLNAIVHQIYMFRLFKDADLIYVHSIINFLYILPLSLFLRTPVVIDVHGTVPEEYSWQGKRILSRFYKAVERISMKISSRVVVVSHAMKSHYLQEYKWLHNESIFLFPIHDSVDIGSVTIRENNSNILPSVVYAGGTQSWQNIDLMIELAVRASDYLNFSFFVPRDQILKLHSKVKNHADVQSVAKSELIDIYRQCDLGLLLRDDILLNRVASPTKLNEYISQGVIPVLLQPNVGDFTYYGYKYVSYNDLAVKNLPSAIEMTKIRMHNMECYKAQLLDINAGKEKLVSYINSLA</sequence>
<dbReference type="Gene3D" id="3.40.50.2000">
    <property type="entry name" value="Glycogen Phosphorylase B"/>
    <property type="match status" value="2"/>
</dbReference>
<dbReference type="SUPFAM" id="SSF53756">
    <property type="entry name" value="UDP-Glycosyltransferase/glycogen phosphorylase"/>
    <property type="match status" value="1"/>
</dbReference>
<evidence type="ECO:0000313" key="2">
    <source>
        <dbReference type="EMBL" id="GGR08705.1"/>
    </source>
</evidence>
<comment type="caution">
    <text evidence="2">The sequence shown here is derived from an EMBL/GenBank/DDBJ whole genome shotgun (WGS) entry which is preliminary data.</text>
</comment>
<proteinExistence type="predicted"/>
<dbReference type="EMBL" id="BMQL01000010">
    <property type="protein sequence ID" value="GGR08705.1"/>
    <property type="molecule type" value="Genomic_DNA"/>
</dbReference>
<feature type="domain" description="Glycosyltransferase subfamily 4-like N-terminal" evidence="1">
    <location>
        <begin position="74"/>
        <end position="164"/>
    </location>
</feature>
<dbReference type="AlphaFoldDB" id="A0A918C6U7"/>
<protein>
    <recommendedName>
        <fullName evidence="1">Glycosyltransferase subfamily 4-like N-terminal domain-containing protein</fullName>
    </recommendedName>
</protein>
<reference evidence="2" key="1">
    <citation type="journal article" date="2014" name="Int. J. Syst. Evol. Microbiol.">
        <title>Complete genome sequence of Corynebacterium casei LMG S-19264T (=DSM 44701T), isolated from a smear-ripened cheese.</title>
        <authorList>
            <consortium name="US DOE Joint Genome Institute (JGI-PGF)"/>
            <person name="Walter F."/>
            <person name="Albersmeier A."/>
            <person name="Kalinowski J."/>
            <person name="Ruckert C."/>
        </authorList>
    </citation>
    <scope>NUCLEOTIDE SEQUENCE</scope>
    <source>
        <strain evidence="2">JCM 31311</strain>
    </source>
</reference>
<dbReference type="Pfam" id="PF13439">
    <property type="entry name" value="Glyco_transf_4"/>
    <property type="match status" value="1"/>
</dbReference>
<evidence type="ECO:0000313" key="3">
    <source>
        <dbReference type="Proteomes" id="UP000603865"/>
    </source>
</evidence>
<keyword evidence="3" id="KW-1185">Reference proteome</keyword>
<dbReference type="InterPro" id="IPR028098">
    <property type="entry name" value="Glyco_trans_4-like_N"/>
</dbReference>
<dbReference type="RefSeq" id="WP_189090262.1">
    <property type="nucleotide sequence ID" value="NZ_BMQL01000010.1"/>
</dbReference>
<dbReference type="Proteomes" id="UP000603865">
    <property type="component" value="Unassembled WGS sequence"/>
</dbReference>
<accession>A0A918C6U7</accession>
<name>A0A918C6U7_9DEIO</name>
<gene>
    <name evidence="2" type="ORF">GCM10008957_21860</name>
</gene>